<sequence length="100" mass="12184">MKSSLTMKYMHYEKTHYEMICPERHIISIYESPVFTYEPNSKFRILTIGNMHFNRFILWFPSILNTWPYFELTILNVKRYFDSNTSDKLRSVLNRYLGTN</sequence>
<proteinExistence type="predicted"/>
<name>A0A3M7S0Q4_BRAPC</name>
<comment type="caution">
    <text evidence="1">The sequence shown here is derived from an EMBL/GenBank/DDBJ whole genome shotgun (WGS) entry which is preliminary data.</text>
</comment>
<keyword evidence="2" id="KW-1185">Reference proteome</keyword>
<dbReference type="AlphaFoldDB" id="A0A3M7S0Q4"/>
<dbReference type="Proteomes" id="UP000276133">
    <property type="component" value="Unassembled WGS sequence"/>
</dbReference>
<protein>
    <submittedName>
        <fullName evidence="1">Uncharacterized protein</fullName>
    </submittedName>
</protein>
<gene>
    <name evidence="1" type="ORF">BpHYR1_013248</name>
</gene>
<dbReference type="EMBL" id="REGN01002230">
    <property type="protein sequence ID" value="RNA29411.1"/>
    <property type="molecule type" value="Genomic_DNA"/>
</dbReference>
<evidence type="ECO:0000313" key="2">
    <source>
        <dbReference type="Proteomes" id="UP000276133"/>
    </source>
</evidence>
<organism evidence="1 2">
    <name type="scientific">Brachionus plicatilis</name>
    <name type="common">Marine rotifer</name>
    <name type="synonym">Brachionus muelleri</name>
    <dbReference type="NCBI Taxonomy" id="10195"/>
    <lineage>
        <taxon>Eukaryota</taxon>
        <taxon>Metazoa</taxon>
        <taxon>Spiralia</taxon>
        <taxon>Gnathifera</taxon>
        <taxon>Rotifera</taxon>
        <taxon>Eurotatoria</taxon>
        <taxon>Monogononta</taxon>
        <taxon>Pseudotrocha</taxon>
        <taxon>Ploima</taxon>
        <taxon>Brachionidae</taxon>
        <taxon>Brachionus</taxon>
    </lineage>
</organism>
<accession>A0A3M7S0Q4</accession>
<evidence type="ECO:0000313" key="1">
    <source>
        <dbReference type="EMBL" id="RNA29411.1"/>
    </source>
</evidence>
<reference evidence="1 2" key="1">
    <citation type="journal article" date="2018" name="Sci. Rep.">
        <title>Genomic signatures of local adaptation to the degree of environmental predictability in rotifers.</title>
        <authorList>
            <person name="Franch-Gras L."/>
            <person name="Hahn C."/>
            <person name="Garcia-Roger E.M."/>
            <person name="Carmona M.J."/>
            <person name="Serra M."/>
            <person name="Gomez A."/>
        </authorList>
    </citation>
    <scope>NUCLEOTIDE SEQUENCE [LARGE SCALE GENOMIC DNA]</scope>
    <source>
        <strain evidence="1">HYR1</strain>
    </source>
</reference>